<dbReference type="AlphaFoldDB" id="A0A6G0TPR7"/>
<evidence type="ECO:0000313" key="3">
    <source>
        <dbReference type="Proteomes" id="UP000475862"/>
    </source>
</evidence>
<dbReference type="EMBL" id="VYZN01000021">
    <property type="protein sequence ID" value="KAE9536747.1"/>
    <property type="molecule type" value="Genomic_DNA"/>
</dbReference>
<evidence type="ECO:0000256" key="1">
    <source>
        <dbReference type="SAM" id="Phobius"/>
    </source>
</evidence>
<keyword evidence="1" id="KW-1133">Transmembrane helix</keyword>
<organism evidence="2 3">
    <name type="scientific">Aphis glycines</name>
    <name type="common">Soybean aphid</name>
    <dbReference type="NCBI Taxonomy" id="307491"/>
    <lineage>
        <taxon>Eukaryota</taxon>
        <taxon>Metazoa</taxon>
        <taxon>Ecdysozoa</taxon>
        <taxon>Arthropoda</taxon>
        <taxon>Hexapoda</taxon>
        <taxon>Insecta</taxon>
        <taxon>Pterygota</taxon>
        <taxon>Neoptera</taxon>
        <taxon>Paraneoptera</taxon>
        <taxon>Hemiptera</taxon>
        <taxon>Sternorrhyncha</taxon>
        <taxon>Aphidomorpha</taxon>
        <taxon>Aphidoidea</taxon>
        <taxon>Aphididae</taxon>
        <taxon>Aphidini</taxon>
        <taxon>Aphis</taxon>
        <taxon>Aphis</taxon>
    </lineage>
</organism>
<protein>
    <submittedName>
        <fullName evidence="2">Uncharacterized protein</fullName>
    </submittedName>
</protein>
<evidence type="ECO:0000313" key="2">
    <source>
        <dbReference type="EMBL" id="KAE9536747.1"/>
    </source>
</evidence>
<keyword evidence="3" id="KW-1185">Reference proteome</keyword>
<keyword evidence="1" id="KW-0812">Transmembrane</keyword>
<gene>
    <name evidence="2" type="ORF">AGLY_006980</name>
</gene>
<name>A0A6G0TPR7_APHGL</name>
<reference evidence="2 3" key="1">
    <citation type="submission" date="2019-08" db="EMBL/GenBank/DDBJ databases">
        <title>The genome of the soybean aphid Biotype 1, its phylome, world population structure and adaptation to the North American continent.</title>
        <authorList>
            <person name="Giordano R."/>
            <person name="Donthu R.K."/>
            <person name="Hernandez A.G."/>
            <person name="Wright C.L."/>
            <person name="Zimin A.V."/>
        </authorList>
    </citation>
    <scope>NUCLEOTIDE SEQUENCE [LARGE SCALE GENOMIC DNA]</scope>
    <source>
        <tissue evidence="2">Whole aphids</tissue>
    </source>
</reference>
<comment type="caution">
    <text evidence="2">The sequence shown here is derived from an EMBL/GenBank/DDBJ whole genome shotgun (WGS) entry which is preliminary data.</text>
</comment>
<sequence>MLQFQTLGVVYDGKVNILGPWCIIEIKSKHFPTVSKKIESNFYEICRNHENLQKNENDLNYFNLIDTMHLWYQQIVTTDSRLMCLEDNVTYSQEILRPIQMYFSSCLFLLTFLFQYSLPFRNRRYSHFFTSYHDHTLKIEDITIIRHHYNNDNIDYLIANLLSQLSSCVIPDNPQRRLKRPTFLVLKLVTHACSNGNMIKILLYYLTEMNYCKRRKT</sequence>
<feature type="transmembrane region" description="Helical" evidence="1">
    <location>
        <begin position="99"/>
        <end position="118"/>
    </location>
</feature>
<keyword evidence="1" id="KW-0472">Membrane</keyword>
<accession>A0A6G0TPR7</accession>
<proteinExistence type="predicted"/>
<dbReference type="Proteomes" id="UP000475862">
    <property type="component" value="Unassembled WGS sequence"/>
</dbReference>